<dbReference type="EMBL" id="MRZV01000229">
    <property type="protein sequence ID" value="PIK54954.1"/>
    <property type="molecule type" value="Genomic_DNA"/>
</dbReference>
<keyword evidence="1" id="KW-0677">Repeat</keyword>
<sequence>MATELLNYAENYVGSSGKPFHKLPRIRSKTWDGTVPMQTDSCGIPFGSGLHRAVLENRAHQVRLLISFGMNIDKRDSAGRTPAMLTAWLESDTLSVRILRMLIKGNADLNMKDYNGRSLLSHACLQGRTSLVHRLLREDTLEKNCPDVNGDSPLNLAATTGHVEIVAMLVMALKRDGLNADMRNRQGCTALLLATQNGHYRCAQILLDDGRASLSSRDNKHFMNPTDWARHSHHEHQQQIKQRLSLVFGRGDVQQLNVPGKLPQLGNLPRKYIPPYHSISQEMNTISELREQQSSLMQLIDSFETKESDDPDVSNGTLSRTLSASSTVHTSDDIETCLLEDPKMSTTPITSNLANIFKLYEQQMFIRRAQPIPEAEEPDMQEETKKAPRAAAIMRRQSTINLMSLVMGKKKNMLQMMADK</sequence>
<protein>
    <submittedName>
        <fullName evidence="5">Uncharacterized protein</fullName>
    </submittedName>
</protein>
<feature type="repeat" description="ANK" evidence="3">
    <location>
        <begin position="149"/>
        <end position="185"/>
    </location>
</feature>
<evidence type="ECO:0000256" key="4">
    <source>
        <dbReference type="SAM" id="MobiDB-lite"/>
    </source>
</evidence>
<dbReference type="InterPro" id="IPR002110">
    <property type="entry name" value="Ankyrin_rpt"/>
</dbReference>
<dbReference type="Pfam" id="PF12796">
    <property type="entry name" value="Ank_2"/>
    <property type="match status" value="1"/>
</dbReference>
<dbReference type="STRING" id="307972.A0A2G8L3W4"/>
<dbReference type="Proteomes" id="UP000230750">
    <property type="component" value="Unassembled WGS sequence"/>
</dbReference>
<comment type="caution">
    <text evidence="5">The sequence shown here is derived from an EMBL/GenBank/DDBJ whole genome shotgun (WGS) entry which is preliminary data.</text>
</comment>
<name>A0A2G8L3W4_STIJA</name>
<organism evidence="5 6">
    <name type="scientific">Stichopus japonicus</name>
    <name type="common">Sea cucumber</name>
    <dbReference type="NCBI Taxonomy" id="307972"/>
    <lineage>
        <taxon>Eukaryota</taxon>
        <taxon>Metazoa</taxon>
        <taxon>Echinodermata</taxon>
        <taxon>Eleutherozoa</taxon>
        <taxon>Echinozoa</taxon>
        <taxon>Holothuroidea</taxon>
        <taxon>Aspidochirotacea</taxon>
        <taxon>Aspidochirotida</taxon>
        <taxon>Stichopodidae</taxon>
        <taxon>Apostichopus</taxon>
    </lineage>
</organism>
<evidence type="ECO:0000313" key="5">
    <source>
        <dbReference type="EMBL" id="PIK54954.1"/>
    </source>
</evidence>
<dbReference type="SMART" id="SM00248">
    <property type="entry name" value="ANK"/>
    <property type="match status" value="5"/>
</dbReference>
<dbReference type="PROSITE" id="PS50297">
    <property type="entry name" value="ANK_REP_REGION"/>
    <property type="match status" value="1"/>
</dbReference>
<dbReference type="InterPro" id="IPR050776">
    <property type="entry name" value="Ank_Repeat/CDKN_Inhibitor"/>
</dbReference>
<dbReference type="SUPFAM" id="SSF48403">
    <property type="entry name" value="Ankyrin repeat"/>
    <property type="match status" value="1"/>
</dbReference>
<evidence type="ECO:0000256" key="1">
    <source>
        <dbReference type="ARBA" id="ARBA00022737"/>
    </source>
</evidence>
<evidence type="ECO:0000256" key="3">
    <source>
        <dbReference type="PROSITE-ProRule" id="PRU00023"/>
    </source>
</evidence>
<feature type="compositionally biased region" description="Polar residues" evidence="4">
    <location>
        <begin position="314"/>
        <end position="326"/>
    </location>
</feature>
<evidence type="ECO:0000256" key="2">
    <source>
        <dbReference type="ARBA" id="ARBA00023043"/>
    </source>
</evidence>
<dbReference type="Gene3D" id="1.25.40.20">
    <property type="entry name" value="Ankyrin repeat-containing domain"/>
    <property type="match status" value="1"/>
</dbReference>
<keyword evidence="2 3" id="KW-0040">ANK repeat</keyword>
<keyword evidence="6" id="KW-1185">Reference proteome</keyword>
<dbReference type="AlphaFoldDB" id="A0A2G8L3W4"/>
<feature type="repeat" description="ANK" evidence="3">
    <location>
        <begin position="48"/>
        <end position="77"/>
    </location>
</feature>
<dbReference type="InterPro" id="IPR036770">
    <property type="entry name" value="Ankyrin_rpt-contain_sf"/>
</dbReference>
<dbReference type="PANTHER" id="PTHR24201">
    <property type="entry name" value="ANK_REP_REGION DOMAIN-CONTAINING PROTEIN"/>
    <property type="match status" value="1"/>
</dbReference>
<reference evidence="5 6" key="1">
    <citation type="journal article" date="2017" name="PLoS Biol.">
        <title>The sea cucumber genome provides insights into morphological evolution and visceral regeneration.</title>
        <authorList>
            <person name="Zhang X."/>
            <person name="Sun L."/>
            <person name="Yuan J."/>
            <person name="Sun Y."/>
            <person name="Gao Y."/>
            <person name="Zhang L."/>
            <person name="Li S."/>
            <person name="Dai H."/>
            <person name="Hamel J.F."/>
            <person name="Liu C."/>
            <person name="Yu Y."/>
            <person name="Liu S."/>
            <person name="Lin W."/>
            <person name="Guo K."/>
            <person name="Jin S."/>
            <person name="Xu P."/>
            <person name="Storey K.B."/>
            <person name="Huan P."/>
            <person name="Zhang T."/>
            <person name="Zhou Y."/>
            <person name="Zhang J."/>
            <person name="Lin C."/>
            <person name="Li X."/>
            <person name="Xing L."/>
            <person name="Huo D."/>
            <person name="Sun M."/>
            <person name="Wang L."/>
            <person name="Mercier A."/>
            <person name="Li F."/>
            <person name="Yang H."/>
            <person name="Xiang J."/>
        </authorList>
    </citation>
    <scope>NUCLEOTIDE SEQUENCE [LARGE SCALE GENOMIC DNA]</scope>
    <source>
        <strain evidence="5">Shaxun</strain>
        <tissue evidence="5">Muscle</tissue>
    </source>
</reference>
<dbReference type="PROSITE" id="PS50088">
    <property type="entry name" value="ANK_REPEAT"/>
    <property type="match status" value="2"/>
</dbReference>
<dbReference type="OrthoDB" id="5406014at2759"/>
<proteinExistence type="predicted"/>
<evidence type="ECO:0000313" key="6">
    <source>
        <dbReference type="Proteomes" id="UP000230750"/>
    </source>
</evidence>
<feature type="region of interest" description="Disordered" evidence="4">
    <location>
        <begin position="305"/>
        <end position="326"/>
    </location>
</feature>
<accession>A0A2G8L3W4</accession>
<gene>
    <name evidence="5" type="ORF">BSL78_08163</name>
</gene>